<name>X1B4A0_9ZZZZ</name>
<reference evidence="1" key="1">
    <citation type="journal article" date="2014" name="Front. Microbiol.">
        <title>High frequency of phylogenetically diverse reductive dehalogenase-homologous genes in deep subseafloor sedimentary metagenomes.</title>
        <authorList>
            <person name="Kawai M."/>
            <person name="Futagami T."/>
            <person name="Toyoda A."/>
            <person name="Takaki Y."/>
            <person name="Nishi S."/>
            <person name="Hori S."/>
            <person name="Arai W."/>
            <person name="Tsubouchi T."/>
            <person name="Morono Y."/>
            <person name="Uchiyama I."/>
            <person name="Ito T."/>
            <person name="Fujiyama A."/>
            <person name="Inagaki F."/>
            <person name="Takami H."/>
        </authorList>
    </citation>
    <scope>NUCLEOTIDE SEQUENCE</scope>
    <source>
        <strain evidence="1">Expedition CK06-06</strain>
    </source>
</reference>
<comment type="caution">
    <text evidence="1">The sequence shown here is derived from an EMBL/GenBank/DDBJ whole genome shotgun (WGS) entry which is preliminary data.</text>
</comment>
<evidence type="ECO:0000313" key="1">
    <source>
        <dbReference type="EMBL" id="GAG78993.1"/>
    </source>
</evidence>
<dbReference type="EMBL" id="BART01010955">
    <property type="protein sequence ID" value="GAG78993.1"/>
    <property type="molecule type" value="Genomic_DNA"/>
</dbReference>
<accession>X1B4A0</accession>
<protein>
    <submittedName>
        <fullName evidence="1">Uncharacterized protein</fullName>
    </submittedName>
</protein>
<sequence length="73" mass="8061">MRNSPFGSHTTTHLISIGAKLDVYQRETPEKISKVRLTPSYQMIWIVVHLVDGSAIPIEGVDIEIEVTAVSQG</sequence>
<proteinExistence type="predicted"/>
<dbReference type="AlphaFoldDB" id="X1B4A0"/>
<gene>
    <name evidence="1" type="ORF">S01H4_23576</name>
</gene>
<organism evidence="1">
    <name type="scientific">marine sediment metagenome</name>
    <dbReference type="NCBI Taxonomy" id="412755"/>
    <lineage>
        <taxon>unclassified sequences</taxon>
        <taxon>metagenomes</taxon>
        <taxon>ecological metagenomes</taxon>
    </lineage>
</organism>